<organism evidence="2 3">
    <name type="scientific">Rhodonellum ikkaensis</name>
    <dbReference type="NCBI Taxonomy" id="336829"/>
    <lineage>
        <taxon>Bacteria</taxon>
        <taxon>Pseudomonadati</taxon>
        <taxon>Bacteroidota</taxon>
        <taxon>Cytophagia</taxon>
        <taxon>Cytophagales</taxon>
        <taxon>Cytophagaceae</taxon>
        <taxon>Rhodonellum</taxon>
    </lineage>
</organism>
<evidence type="ECO:0000313" key="2">
    <source>
        <dbReference type="EMBL" id="SDZ29712.1"/>
    </source>
</evidence>
<keyword evidence="1" id="KW-1133">Transmembrane helix</keyword>
<feature type="transmembrane region" description="Helical" evidence="1">
    <location>
        <begin position="6"/>
        <end position="27"/>
    </location>
</feature>
<evidence type="ECO:0000313" key="3">
    <source>
        <dbReference type="Proteomes" id="UP000199663"/>
    </source>
</evidence>
<name>A0A1H3RVM3_9BACT</name>
<gene>
    <name evidence="2" type="ORF">SAMN05444412_109155</name>
</gene>
<comment type="caution">
    <text evidence="2">The sequence shown here is derived from an EMBL/GenBank/DDBJ whole genome shotgun (WGS) entry which is preliminary data.</text>
</comment>
<dbReference type="EMBL" id="FNQC01000009">
    <property type="protein sequence ID" value="SDZ29712.1"/>
    <property type="molecule type" value="Genomic_DNA"/>
</dbReference>
<keyword evidence="3" id="KW-1185">Reference proteome</keyword>
<dbReference type="Proteomes" id="UP000199663">
    <property type="component" value="Unassembled WGS sequence"/>
</dbReference>
<keyword evidence="1" id="KW-0472">Membrane</keyword>
<proteinExistence type="predicted"/>
<reference evidence="2 3" key="1">
    <citation type="submission" date="2016-10" db="EMBL/GenBank/DDBJ databases">
        <authorList>
            <person name="Varghese N."/>
            <person name="Submissions S."/>
        </authorList>
    </citation>
    <scope>NUCLEOTIDE SEQUENCE [LARGE SCALE GENOMIC DNA]</scope>
    <source>
        <strain evidence="2 3">DSM 17997</strain>
    </source>
</reference>
<keyword evidence="1" id="KW-0812">Transmembrane</keyword>
<evidence type="ECO:0000256" key="1">
    <source>
        <dbReference type="SAM" id="Phobius"/>
    </source>
</evidence>
<accession>A0A1H3RVM3</accession>
<protein>
    <submittedName>
        <fullName evidence="2">Uncharacterized protein</fullName>
    </submittedName>
</protein>
<sequence>MNTFWVILIILISLIILGVLFFLFMVWGISQGLRNKYGPEWISGELNIRFNHFNINSENKKTIRYLLSENETYEITTQIEDSMNSHIENNYLTNSDKFSVLKYIWIKSNNETYEYRQIENDKLKAMLLLNSRELIYFK</sequence>